<feature type="transmembrane region" description="Helical" evidence="6">
    <location>
        <begin position="412"/>
        <end position="434"/>
    </location>
</feature>
<feature type="transmembrane region" description="Helical" evidence="6">
    <location>
        <begin position="246"/>
        <end position="268"/>
    </location>
</feature>
<keyword evidence="5 6" id="KW-0472">Membrane</keyword>
<evidence type="ECO:0000256" key="2">
    <source>
        <dbReference type="ARBA" id="ARBA00022475"/>
    </source>
</evidence>
<dbReference type="InterPro" id="IPR002293">
    <property type="entry name" value="AA/rel_permease1"/>
</dbReference>
<dbReference type="Pfam" id="PF13520">
    <property type="entry name" value="AA_permease_2"/>
    <property type="match status" value="1"/>
</dbReference>
<dbReference type="GO" id="GO:0022857">
    <property type="term" value="F:transmembrane transporter activity"/>
    <property type="evidence" value="ECO:0007669"/>
    <property type="project" value="InterPro"/>
</dbReference>
<reference evidence="8" key="1">
    <citation type="submission" date="2016-10" db="EMBL/GenBank/DDBJ databases">
        <authorList>
            <person name="Varghese N."/>
            <person name="Submissions S."/>
        </authorList>
    </citation>
    <scope>NUCLEOTIDE SEQUENCE [LARGE SCALE GENOMIC DNA]</scope>
    <source>
        <strain evidence="8">DSM 40318</strain>
    </source>
</reference>
<dbReference type="Proteomes" id="UP000198609">
    <property type="component" value="Unassembled WGS sequence"/>
</dbReference>
<gene>
    <name evidence="7" type="ORF">SAMN04490356_0702</name>
</gene>
<feature type="transmembrane region" description="Helical" evidence="6">
    <location>
        <begin position="446"/>
        <end position="469"/>
    </location>
</feature>
<feature type="transmembrane region" description="Helical" evidence="6">
    <location>
        <begin position="28"/>
        <end position="52"/>
    </location>
</feature>
<dbReference type="PANTHER" id="PTHR42770:SF16">
    <property type="entry name" value="AMINO ACID PERMEASE"/>
    <property type="match status" value="1"/>
</dbReference>
<dbReference type="GO" id="GO:0005886">
    <property type="term" value="C:plasma membrane"/>
    <property type="evidence" value="ECO:0007669"/>
    <property type="project" value="UniProtKB-SubCell"/>
</dbReference>
<evidence type="ECO:0000256" key="5">
    <source>
        <dbReference type="ARBA" id="ARBA00023136"/>
    </source>
</evidence>
<evidence type="ECO:0000313" key="7">
    <source>
        <dbReference type="EMBL" id="SEB57615.1"/>
    </source>
</evidence>
<comment type="subcellular location">
    <subcellularLocation>
        <location evidence="1">Cell membrane</location>
        <topology evidence="1">Multi-pass membrane protein</topology>
    </subcellularLocation>
</comment>
<evidence type="ECO:0000313" key="8">
    <source>
        <dbReference type="Proteomes" id="UP000198609"/>
    </source>
</evidence>
<accession>A0A1H4KHL5</accession>
<evidence type="ECO:0000256" key="1">
    <source>
        <dbReference type="ARBA" id="ARBA00004651"/>
    </source>
</evidence>
<keyword evidence="3 6" id="KW-0812">Transmembrane</keyword>
<evidence type="ECO:0000256" key="6">
    <source>
        <dbReference type="SAM" id="Phobius"/>
    </source>
</evidence>
<protein>
    <submittedName>
        <fullName evidence="7">Amino acid transporter</fullName>
    </submittedName>
</protein>
<proteinExistence type="predicted"/>
<feature type="transmembrane region" description="Helical" evidence="6">
    <location>
        <begin position="375"/>
        <end position="400"/>
    </location>
</feature>
<dbReference type="Gene3D" id="1.20.1740.10">
    <property type="entry name" value="Amino acid/polyamine transporter I"/>
    <property type="match status" value="1"/>
</dbReference>
<feature type="transmembrane region" description="Helical" evidence="6">
    <location>
        <begin position="208"/>
        <end position="230"/>
    </location>
</feature>
<dbReference type="PIRSF" id="PIRSF006060">
    <property type="entry name" value="AA_transporter"/>
    <property type="match status" value="1"/>
</dbReference>
<feature type="transmembrane region" description="Helical" evidence="6">
    <location>
        <begin position="100"/>
        <end position="122"/>
    </location>
</feature>
<feature type="transmembrane region" description="Helical" evidence="6">
    <location>
        <begin position="347"/>
        <end position="369"/>
    </location>
</feature>
<organism evidence="7 8">
    <name type="scientific">Streptomyces melanosporofaciens</name>
    <dbReference type="NCBI Taxonomy" id="67327"/>
    <lineage>
        <taxon>Bacteria</taxon>
        <taxon>Bacillati</taxon>
        <taxon>Actinomycetota</taxon>
        <taxon>Actinomycetes</taxon>
        <taxon>Kitasatosporales</taxon>
        <taxon>Streptomycetaceae</taxon>
        <taxon>Streptomyces</taxon>
        <taxon>Streptomyces violaceusniger group</taxon>
    </lineage>
</organism>
<evidence type="ECO:0000256" key="4">
    <source>
        <dbReference type="ARBA" id="ARBA00022989"/>
    </source>
</evidence>
<dbReference type="InterPro" id="IPR050367">
    <property type="entry name" value="APC_superfamily"/>
</dbReference>
<sequence>MAGITETATQVPETEGIRLRGNMGVGELAMSVLAFASPLATVAGTMPVLMMYSGKTTPGIYIIMTVMLLIFSVGFVKMSRSIENPGGFYSFVTAGLGKPAGLGGAFLAFVGYLFIGFFAPPFFAVTLQGFVTKTLHGPEISWYWYALAIIAVTTLLAYCRIDLSAKVLTVAMILEVVIVLVFDVVSFSTSGDRVAHGIGFSMPWLGDAGLGLALLFAIGNFFGFEATVIFRDEVKNPDRTIPRATYLAVVGIGVFYVVAAWGYVAFLGADRAQRAAQTDTVGLFNNSAGQLVGTVFADVISVLLITSVLASMLSVQNIAARYSFSLAKDGVLPKLLGRVHKRHRSPYISALTVGIVWAVATIVFTVLRVSPDDLYAIASGSGTFNVLLLMFVVCLAVLVYFLRRRRTNPETLWNTVVAPAISMVFLGAVTYLAIRNYPELIGGSMLLTVIFMAFTFALFIGGVLYAFYLRKKRPEIYAKLGRERV</sequence>
<keyword evidence="2" id="KW-1003">Cell membrane</keyword>
<dbReference type="PANTHER" id="PTHR42770">
    <property type="entry name" value="AMINO ACID TRANSPORTER-RELATED"/>
    <property type="match status" value="1"/>
</dbReference>
<evidence type="ECO:0000256" key="3">
    <source>
        <dbReference type="ARBA" id="ARBA00022692"/>
    </source>
</evidence>
<dbReference type="AlphaFoldDB" id="A0A1H4KHL5"/>
<dbReference type="EMBL" id="FNST01000002">
    <property type="protein sequence ID" value="SEB57615.1"/>
    <property type="molecule type" value="Genomic_DNA"/>
</dbReference>
<feature type="transmembrane region" description="Helical" evidence="6">
    <location>
        <begin position="288"/>
        <end position="313"/>
    </location>
</feature>
<feature type="transmembrane region" description="Helical" evidence="6">
    <location>
        <begin position="58"/>
        <end position="79"/>
    </location>
</feature>
<feature type="transmembrane region" description="Helical" evidence="6">
    <location>
        <begin position="142"/>
        <end position="161"/>
    </location>
</feature>
<name>A0A1H4KHL5_STRMJ</name>
<keyword evidence="4 6" id="KW-1133">Transmembrane helix</keyword>
<feature type="transmembrane region" description="Helical" evidence="6">
    <location>
        <begin position="168"/>
        <end position="188"/>
    </location>
</feature>
<keyword evidence="8" id="KW-1185">Reference proteome</keyword>